<dbReference type="CDD" id="cd05121">
    <property type="entry name" value="ABC1_ADCK3-like"/>
    <property type="match status" value="1"/>
</dbReference>
<dbReference type="InterPro" id="IPR011009">
    <property type="entry name" value="Kinase-like_dom_sf"/>
</dbReference>
<keyword evidence="2" id="KW-1133">Transmembrane helix</keyword>
<sequence length="655" mass="71674">MELTLFLFIAAVTLVLTVALLSIGARRLLGLRIGKVRAALTGLVAMGASGLIGAAMGEARRGALVSVQIGLTVLVAVGFLALSEAVVPSGSLSGLVRWPQAVRRRLARTRRYGQLSRIAMRHGLGSALRGRGRGGPQAALERGQLAVRLRLALEEAGATFVKLGQVLSTRYDMLPPEFVTELTKLQHQVAAEPWEQVRRVLTDELGRQPDAVFAEFDPEPLAAGSIAQVHRARLTTGEEVVVKVQRPGARAVVDRDLDILFRMSRKIEEHTAWGRDMGAVELAEGFAASLNEELDFRIEARNMATIRAAANRPGMLSTVRMPLLHEELCGRRVLVLEWLTGTPLNAAGAVIDERGLDRTELARQLLECVLEQIMIGGVFHADPHPGNIMLLDDGKLGLLDFGSVGRIDRVLRAALGNLLLAIHRSDPVALSDALLELVDRREDIDEMRLERALGRFMARHLTPGVRPDREMFADLFLLVARHGLTVPPDIAATFRALATLEGAMEQLVPGFDIVAEARAFAAAQLERKLTPQSVGRVLAEETLALAPMLRRLPRRIERITNSLEHGRLGVQVRLLADERDRRFVRSLVHDVLLAFLGGITALVGVLLLGTRNGPRLSPSLSLYQLLGYNVLVVSSVLVIRVVFTIFRSQRRLPGH</sequence>
<keyword evidence="2" id="KW-0812">Transmembrane</keyword>
<feature type="transmembrane region" description="Helical" evidence="2">
    <location>
        <begin position="591"/>
        <end position="610"/>
    </location>
</feature>
<dbReference type="SUPFAM" id="SSF56112">
    <property type="entry name" value="Protein kinase-like (PK-like)"/>
    <property type="match status" value="1"/>
</dbReference>
<dbReference type="EMBL" id="CP017248">
    <property type="protein sequence ID" value="AOR31274.1"/>
    <property type="molecule type" value="Genomic_DNA"/>
</dbReference>
<reference evidence="5" key="1">
    <citation type="submission" date="2016-09" db="EMBL/GenBank/DDBJ databases">
        <title>Streptomyces puniciscabiei strain:TW1S1 Genome sequencing and assembly.</title>
        <authorList>
            <person name="Kim M.-K."/>
            <person name="Kim S.B."/>
        </authorList>
    </citation>
    <scope>NUCLEOTIDE SEQUENCE [LARGE SCALE GENOMIC DNA]</scope>
    <source>
        <strain evidence="5">TW1S1</strain>
    </source>
</reference>
<comment type="similarity">
    <text evidence="1">Belongs to the protein kinase superfamily. ADCK protein kinase family.</text>
</comment>
<proteinExistence type="inferred from homology"/>
<organism evidence="4 5">
    <name type="scientific">Streptomyces fodineus</name>
    <dbReference type="NCBI Taxonomy" id="1904616"/>
    <lineage>
        <taxon>Bacteria</taxon>
        <taxon>Bacillati</taxon>
        <taxon>Actinomycetota</taxon>
        <taxon>Actinomycetes</taxon>
        <taxon>Kitasatosporales</taxon>
        <taxon>Streptomycetaceae</taxon>
        <taxon>Streptomyces</taxon>
    </lineage>
</organism>
<feature type="transmembrane region" description="Helical" evidence="2">
    <location>
        <begin position="36"/>
        <end position="56"/>
    </location>
</feature>
<name>A0A1D7Y6Y1_9ACTN</name>
<dbReference type="PANTHER" id="PTHR10566">
    <property type="entry name" value="CHAPERONE-ACTIVITY OF BC1 COMPLEX CABC1 -RELATED"/>
    <property type="match status" value="1"/>
</dbReference>
<evidence type="ECO:0000313" key="4">
    <source>
        <dbReference type="EMBL" id="AOR31274.1"/>
    </source>
</evidence>
<feature type="transmembrane region" description="Helical" evidence="2">
    <location>
        <begin position="6"/>
        <end position="24"/>
    </location>
</feature>
<dbReference type="Pfam" id="PF03109">
    <property type="entry name" value="ABC1"/>
    <property type="match status" value="1"/>
</dbReference>
<dbReference type="InterPro" id="IPR004147">
    <property type="entry name" value="ABC1_dom"/>
</dbReference>
<dbReference type="PANTHER" id="PTHR10566:SF113">
    <property type="entry name" value="PROTEIN ACTIVITY OF BC1 COMPLEX KINASE 7, CHLOROPLASTIC"/>
    <property type="match status" value="1"/>
</dbReference>
<dbReference type="InterPro" id="IPR050154">
    <property type="entry name" value="UbiB_kinase"/>
</dbReference>
<feature type="domain" description="ABC1 atypical kinase-like" evidence="3">
    <location>
        <begin position="184"/>
        <end position="426"/>
    </location>
</feature>
<keyword evidence="2" id="KW-0472">Membrane</keyword>
<dbReference type="KEGG" id="spun:BFF78_09695"/>
<evidence type="ECO:0000313" key="5">
    <source>
        <dbReference type="Proteomes" id="UP000094960"/>
    </source>
</evidence>
<keyword evidence="4" id="KW-0830">Ubiquinone</keyword>
<evidence type="ECO:0000256" key="2">
    <source>
        <dbReference type="SAM" id="Phobius"/>
    </source>
</evidence>
<keyword evidence="5" id="KW-1185">Reference proteome</keyword>
<accession>A0A1D7Y6Y1</accession>
<feature type="transmembrane region" description="Helical" evidence="2">
    <location>
        <begin position="622"/>
        <end position="643"/>
    </location>
</feature>
<protein>
    <submittedName>
        <fullName evidence="4">Ubiquinone biosynthesis protein UbiB</fullName>
    </submittedName>
</protein>
<gene>
    <name evidence="4" type="ORF">BFF78_09695</name>
</gene>
<dbReference type="Proteomes" id="UP000094960">
    <property type="component" value="Chromosome"/>
</dbReference>
<evidence type="ECO:0000259" key="3">
    <source>
        <dbReference type="Pfam" id="PF03109"/>
    </source>
</evidence>
<dbReference type="RefSeq" id="WP_069777919.1">
    <property type="nucleotide sequence ID" value="NZ_CP017248.1"/>
</dbReference>
<dbReference type="AlphaFoldDB" id="A0A1D7Y6Y1"/>
<evidence type="ECO:0000256" key="1">
    <source>
        <dbReference type="ARBA" id="ARBA00009670"/>
    </source>
</evidence>